<evidence type="ECO:0000313" key="2">
    <source>
        <dbReference type="EMBL" id="KAB0583717.1"/>
    </source>
</evidence>
<name>A0A643FE39_IDEDE</name>
<keyword evidence="3" id="KW-1185">Reference proteome</keyword>
<reference evidence="2 3" key="1">
    <citation type="submission" date="2019-09" db="EMBL/GenBank/DDBJ databases">
        <title>Draft genome sequences of 48 bacterial type strains from the CCUG.</title>
        <authorList>
            <person name="Tunovic T."/>
            <person name="Pineiro-Iglesias B."/>
            <person name="Unosson C."/>
            <person name="Inganas E."/>
            <person name="Ohlen M."/>
            <person name="Cardew S."/>
            <person name="Jensie-Markopoulos S."/>
            <person name="Salva-Serra F."/>
            <person name="Jaen-Luchoro D."/>
            <person name="Karlsson R."/>
            <person name="Svensson-Stadler L."/>
            <person name="Chun J."/>
            <person name="Moore E."/>
        </authorList>
    </citation>
    <scope>NUCLEOTIDE SEQUENCE [LARGE SCALE GENOMIC DNA]</scope>
    <source>
        <strain evidence="2 3">CCUG 30977</strain>
    </source>
</reference>
<evidence type="ECO:0008006" key="4">
    <source>
        <dbReference type="Google" id="ProtNLM"/>
    </source>
</evidence>
<dbReference type="AlphaFoldDB" id="A0A643FE39"/>
<feature type="region of interest" description="Disordered" evidence="1">
    <location>
        <begin position="36"/>
        <end position="89"/>
    </location>
</feature>
<dbReference type="OrthoDB" id="9152140at2"/>
<proteinExistence type="predicted"/>
<sequence length="250" mass="26498">MNSAPSRGSDSSHRSKAIAVLVVCALAGAVLWAWPSAEDRSPPSPAALAATAPRQPARQLSLSTAPSAQPPAPSAAALSASSVPEELTPQEWAQLRQALADTPDAASELQRIARWLGFQRRGQRFQDALHRQDHGPGTQALARQIDGEIDPHLAQGELSGPEALALKSAVLAELEPDAQAREQTLVRWRQTQVDKAAPAADPRDAAYLAAQAQVLSQWRAQAGHPPDNAALQSRLTQVRTRVYAASAPAP</sequence>
<dbReference type="Proteomes" id="UP000430120">
    <property type="component" value="Unassembled WGS sequence"/>
</dbReference>
<accession>A0A643FE39</accession>
<protein>
    <recommendedName>
        <fullName evidence="4">Lipase chaperone</fullName>
    </recommendedName>
</protein>
<evidence type="ECO:0000256" key="1">
    <source>
        <dbReference type="SAM" id="MobiDB-lite"/>
    </source>
</evidence>
<evidence type="ECO:0000313" key="3">
    <source>
        <dbReference type="Proteomes" id="UP000430120"/>
    </source>
</evidence>
<dbReference type="RefSeq" id="WP_151123380.1">
    <property type="nucleotide sequence ID" value="NZ_CP088081.1"/>
</dbReference>
<feature type="compositionally biased region" description="Low complexity" evidence="1">
    <location>
        <begin position="46"/>
        <end position="67"/>
    </location>
</feature>
<organism evidence="2 3">
    <name type="scientific">Ideonella dechloratans</name>
    <dbReference type="NCBI Taxonomy" id="36863"/>
    <lineage>
        <taxon>Bacteria</taxon>
        <taxon>Pseudomonadati</taxon>
        <taxon>Pseudomonadota</taxon>
        <taxon>Betaproteobacteria</taxon>
        <taxon>Burkholderiales</taxon>
        <taxon>Sphaerotilaceae</taxon>
        <taxon>Ideonella</taxon>
    </lineage>
</organism>
<gene>
    <name evidence="2" type="ORF">F7Q92_06515</name>
</gene>
<dbReference type="EMBL" id="VZPB01000011">
    <property type="protein sequence ID" value="KAB0583717.1"/>
    <property type="molecule type" value="Genomic_DNA"/>
</dbReference>
<comment type="caution">
    <text evidence="2">The sequence shown here is derived from an EMBL/GenBank/DDBJ whole genome shotgun (WGS) entry which is preliminary data.</text>
</comment>